<evidence type="ECO:0000313" key="2">
    <source>
        <dbReference type="EMBL" id="KVX02501.1"/>
    </source>
</evidence>
<comment type="caution">
    <text evidence="2">The sequence shown here is derived from an EMBL/GenBank/DDBJ whole genome shotgun (WGS) entry which is preliminary data.</text>
</comment>
<evidence type="ECO:0000313" key="3">
    <source>
        <dbReference type="Proteomes" id="UP000055702"/>
    </source>
</evidence>
<accession>A0A106C1H0</accession>
<organism evidence="2">
    <name type="scientific">Shewanella frigidimarina</name>
    <dbReference type="NCBI Taxonomy" id="56812"/>
    <lineage>
        <taxon>Bacteria</taxon>
        <taxon>Pseudomonadati</taxon>
        <taxon>Pseudomonadota</taxon>
        <taxon>Gammaproteobacteria</taxon>
        <taxon>Alteromonadales</taxon>
        <taxon>Shewanellaceae</taxon>
        <taxon>Shewanella</taxon>
    </lineage>
</organism>
<feature type="transmembrane region" description="Helical" evidence="1">
    <location>
        <begin position="20"/>
        <end position="37"/>
    </location>
</feature>
<reference evidence="2 3" key="1">
    <citation type="submission" date="2016-01" db="EMBL/GenBank/DDBJ databases">
        <title>Draft genome of the antarctic isolate Shewanella frigidimarina Ag06-30.</title>
        <authorList>
            <person name="Parmeciano Di Noto G."/>
            <person name="Vazquez S."/>
            <person name="Mac Cormack W."/>
            <person name="Iriarte A."/>
            <person name="Quiroga C."/>
        </authorList>
    </citation>
    <scope>NUCLEOTIDE SEQUENCE [LARGE SCALE GENOMIC DNA]</scope>
    <source>
        <strain evidence="2 3">Ag06-30</strain>
    </source>
</reference>
<sequence length="68" mass="7990">MRGIYTKLALPFMLVGFSDFFVQDYLWFITVISTLLLERVLYNTVSMLLDDIATQFYWVIPLFINKGS</sequence>
<name>A0A106C1H0_SHEFR</name>
<dbReference type="AlphaFoldDB" id="A0A106C1H0"/>
<dbReference type="Proteomes" id="UP000055702">
    <property type="component" value="Unassembled WGS sequence"/>
</dbReference>
<evidence type="ECO:0000256" key="1">
    <source>
        <dbReference type="SAM" id="Phobius"/>
    </source>
</evidence>
<keyword evidence="1" id="KW-0472">Membrane</keyword>
<protein>
    <submittedName>
        <fullName evidence="2">Uncharacterized protein</fullName>
    </submittedName>
</protein>
<gene>
    <name evidence="2" type="ORF">AWJ07_14330</name>
</gene>
<keyword evidence="1" id="KW-0812">Transmembrane</keyword>
<keyword evidence="1" id="KW-1133">Transmembrane helix</keyword>
<proteinExistence type="predicted"/>
<dbReference type="EMBL" id="LRDC01000013">
    <property type="protein sequence ID" value="KVX02501.1"/>
    <property type="molecule type" value="Genomic_DNA"/>
</dbReference>